<comment type="caution">
    <text evidence="4">The sequence shown here is derived from an EMBL/GenBank/DDBJ whole genome shotgun (WGS) entry which is preliminary data.</text>
</comment>
<dbReference type="SUPFAM" id="SSF49401">
    <property type="entry name" value="Bacterial adhesins"/>
    <property type="match status" value="1"/>
</dbReference>
<dbReference type="InterPro" id="IPR036937">
    <property type="entry name" value="Adhesion_dom_fimbrial_sf"/>
</dbReference>
<protein>
    <submittedName>
        <fullName evidence="4">Fimbrial protein</fullName>
    </submittedName>
</protein>
<dbReference type="InterPro" id="IPR008966">
    <property type="entry name" value="Adhesion_dom_sf"/>
</dbReference>
<dbReference type="InterPro" id="IPR050263">
    <property type="entry name" value="Bact_Fimbrial_Adh_Pro"/>
</dbReference>
<feature type="signal peptide" evidence="2">
    <location>
        <begin position="1"/>
        <end position="29"/>
    </location>
</feature>
<dbReference type="Gene3D" id="2.60.40.3310">
    <property type="match status" value="1"/>
</dbReference>
<evidence type="ECO:0000259" key="3">
    <source>
        <dbReference type="Pfam" id="PF00419"/>
    </source>
</evidence>
<accession>A0A7X1N5E2</accession>
<gene>
    <name evidence="4" type="ORF">GCT13_00250</name>
</gene>
<dbReference type="Pfam" id="PF00419">
    <property type="entry name" value="Fimbrial"/>
    <property type="match status" value="1"/>
</dbReference>
<evidence type="ECO:0000256" key="2">
    <source>
        <dbReference type="SAM" id="SignalP"/>
    </source>
</evidence>
<reference evidence="4 5" key="1">
    <citation type="submission" date="2019-10" db="EMBL/GenBank/DDBJ databases">
        <title>Paraburkholderia sp. isolated from nodules of Mimosa pudica from Brazilian Atlantic Forest soils.</title>
        <authorList>
            <person name="Paulitsch F."/>
            <person name="Hungria M."/>
            <person name="Dall'Agnol R."/>
        </authorList>
    </citation>
    <scope>NUCLEOTIDE SEQUENCE [LARGE SCALE GENOMIC DNA]</scope>
    <source>
        <strain evidence="4 5">CNPSo 3157</strain>
    </source>
</reference>
<dbReference type="EMBL" id="WHNP01000001">
    <property type="protein sequence ID" value="MPW15383.1"/>
    <property type="molecule type" value="Genomic_DNA"/>
</dbReference>
<dbReference type="GO" id="GO:0043709">
    <property type="term" value="P:cell adhesion involved in single-species biofilm formation"/>
    <property type="evidence" value="ECO:0007669"/>
    <property type="project" value="TreeGrafter"/>
</dbReference>
<evidence type="ECO:0000313" key="4">
    <source>
        <dbReference type="EMBL" id="MPW15383.1"/>
    </source>
</evidence>
<keyword evidence="1 2" id="KW-0732">Signal</keyword>
<sequence length="324" mass="32762">MNIDDMLRRLVRAFAMLALVVGFASHAHADCPTSTGLPATFTYGSVAVSDSLAVGGVIPGTVRTFTIIGKCSLNSLYNMPIVACPPSGTAVPGMTGVYPTNVAGIGMRMRDANGNPMVGTGSCSMSSSLGYTGADGSFNVSGSFELVKTGTVSSGSITGAWYNTGVLNTGYTLNNGSSTMSVANGTQVRVVTCSVTAATANQTIPLATVSPSMFTTAGSVAARTGFSLGLNCQSGVKVAITFSSTSGNSGVASVLGNLGTARGVGVQLLDSTQAPITLDSPLTLTSSTTGNMSFPFYAQYFRVGTPAVIAGSVRATAVFTMSYQ</sequence>
<dbReference type="PANTHER" id="PTHR33420">
    <property type="entry name" value="FIMBRIAL SUBUNIT ELFA-RELATED"/>
    <property type="match status" value="1"/>
</dbReference>
<feature type="domain" description="Fimbrial-type adhesion" evidence="3">
    <location>
        <begin position="188"/>
        <end position="324"/>
    </location>
</feature>
<evidence type="ECO:0000256" key="1">
    <source>
        <dbReference type="ARBA" id="ARBA00022729"/>
    </source>
</evidence>
<dbReference type="InterPro" id="IPR000259">
    <property type="entry name" value="Adhesion_dom_fimbrial"/>
</dbReference>
<dbReference type="GO" id="GO:0009289">
    <property type="term" value="C:pilus"/>
    <property type="evidence" value="ECO:0007669"/>
    <property type="project" value="InterPro"/>
</dbReference>
<feature type="chain" id="PRO_5030761872" evidence="2">
    <location>
        <begin position="30"/>
        <end position="324"/>
    </location>
</feature>
<dbReference type="RefSeq" id="WP_152754786.1">
    <property type="nucleotide sequence ID" value="NZ_WHNP01000001.1"/>
</dbReference>
<dbReference type="Gene3D" id="2.60.40.1090">
    <property type="entry name" value="Fimbrial-type adhesion domain"/>
    <property type="match status" value="1"/>
</dbReference>
<organism evidence="4 5">
    <name type="scientific">Paraburkholderia franconis</name>
    <dbReference type="NCBI Taxonomy" id="2654983"/>
    <lineage>
        <taxon>Bacteria</taxon>
        <taxon>Pseudomonadati</taxon>
        <taxon>Pseudomonadota</taxon>
        <taxon>Betaproteobacteria</taxon>
        <taxon>Burkholderiales</taxon>
        <taxon>Burkholderiaceae</taxon>
        <taxon>Paraburkholderia</taxon>
    </lineage>
</organism>
<name>A0A7X1N5E2_9BURK</name>
<dbReference type="AlphaFoldDB" id="A0A7X1N5E2"/>
<proteinExistence type="predicted"/>
<dbReference type="Proteomes" id="UP000484381">
    <property type="component" value="Unassembled WGS sequence"/>
</dbReference>
<evidence type="ECO:0000313" key="5">
    <source>
        <dbReference type="Proteomes" id="UP000484381"/>
    </source>
</evidence>
<keyword evidence="5" id="KW-1185">Reference proteome</keyword>
<dbReference type="PANTHER" id="PTHR33420:SF3">
    <property type="entry name" value="FIMBRIAL SUBUNIT ELFA"/>
    <property type="match status" value="1"/>
</dbReference>